<dbReference type="SMART" id="SM00237">
    <property type="entry name" value="Calx_beta"/>
    <property type="match status" value="1"/>
</dbReference>
<organism evidence="5 6">
    <name type="scientific">Candidula unifasciata</name>
    <dbReference type="NCBI Taxonomy" id="100452"/>
    <lineage>
        <taxon>Eukaryota</taxon>
        <taxon>Metazoa</taxon>
        <taxon>Spiralia</taxon>
        <taxon>Lophotrochozoa</taxon>
        <taxon>Mollusca</taxon>
        <taxon>Gastropoda</taxon>
        <taxon>Heterobranchia</taxon>
        <taxon>Euthyneura</taxon>
        <taxon>Panpulmonata</taxon>
        <taxon>Eupulmonata</taxon>
        <taxon>Stylommatophora</taxon>
        <taxon>Helicina</taxon>
        <taxon>Helicoidea</taxon>
        <taxon>Geomitridae</taxon>
        <taxon>Candidula</taxon>
    </lineage>
</organism>
<comment type="caution">
    <text evidence="5">The sequence shown here is derived from an EMBL/GenBank/DDBJ whole genome shotgun (WGS) entry which is preliminary data.</text>
</comment>
<sequence length="117" mass="13052">FKMSWSRVQFDREEIVACENIGTLDITVSRSGNLDQSSFVGVSIREMSAKKGVDFVASTSKQVQFNPGEARATWQLTIVDEGVLEPNKKLRLTLIDPVNTILGDNRKLRVVIINAEN</sequence>
<dbReference type="AlphaFoldDB" id="A0A8S4A4G7"/>
<dbReference type="Gene3D" id="2.60.40.2030">
    <property type="match status" value="1"/>
</dbReference>
<evidence type="ECO:0000259" key="4">
    <source>
        <dbReference type="SMART" id="SM00237"/>
    </source>
</evidence>
<evidence type="ECO:0000256" key="2">
    <source>
        <dbReference type="ARBA" id="ARBA00022737"/>
    </source>
</evidence>
<feature type="non-terminal residue" evidence="5">
    <location>
        <position position="1"/>
    </location>
</feature>
<dbReference type="PANTHER" id="PTHR45739">
    <property type="entry name" value="MATRIX PROTEIN, PUTATIVE-RELATED"/>
    <property type="match status" value="1"/>
</dbReference>
<gene>
    <name evidence="5" type="ORF">CUNI_LOCUS20766</name>
</gene>
<dbReference type="OrthoDB" id="430044at2759"/>
<dbReference type="PANTHER" id="PTHR45739:SF11">
    <property type="entry name" value="FRAS1-RELATED EXTRACELLULAR MATRIX PROTEIN 1-LIKE ISOFORM X1"/>
    <property type="match status" value="1"/>
</dbReference>
<keyword evidence="1" id="KW-0732">Signal</keyword>
<feature type="non-terminal residue" evidence="5">
    <location>
        <position position="117"/>
    </location>
</feature>
<proteinExistence type="predicted"/>
<keyword evidence="3" id="KW-0106">Calcium</keyword>
<dbReference type="SUPFAM" id="SSF141072">
    <property type="entry name" value="CalX-like"/>
    <property type="match status" value="1"/>
</dbReference>
<dbReference type="Pfam" id="PF03160">
    <property type="entry name" value="Calx-beta"/>
    <property type="match status" value="1"/>
</dbReference>
<name>A0A8S4A4G7_9EUPU</name>
<feature type="domain" description="Calx-beta" evidence="4">
    <location>
        <begin position="4"/>
        <end position="95"/>
    </location>
</feature>
<dbReference type="Proteomes" id="UP000678393">
    <property type="component" value="Unassembled WGS sequence"/>
</dbReference>
<keyword evidence="6" id="KW-1185">Reference proteome</keyword>
<accession>A0A8S4A4G7</accession>
<dbReference type="GO" id="GO:0009653">
    <property type="term" value="P:anatomical structure morphogenesis"/>
    <property type="evidence" value="ECO:0007669"/>
    <property type="project" value="TreeGrafter"/>
</dbReference>
<evidence type="ECO:0000313" key="5">
    <source>
        <dbReference type="EMBL" id="CAG5135208.1"/>
    </source>
</evidence>
<reference evidence="5" key="1">
    <citation type="submission" date="2021-04" db="EMBL/GenBank/DDBJ databases">
        <authorList>
            <consortium name="Molecular Ecology Group"/>
        </authorList>
    </citation>
    <scope>NUCLEOTIDE SEQUENCE</scope>
</reference>
<dbReference type="GO" id="GO:0007154">
    <property type="term" value="P:cell communication"/>
    <property type="evidence" value="ECO:0007669"/>
    <property type="project" value="InterPro"/>
</dbReference>
<keyword evidence="2" id="KW-0677">Repeat</keyword>
<dbReference type="EMBL" id="CAJHNH020008024">
    <property type="protein sequence ID" value="CAG5135208.1"/>
    <property type="molecule type" value="Genomic_DNA"/>
</dbReference>
<evidence type="ECO:0000256" key="3">
    <source>
        <dbReference type="ARBA" id="ARBA00022837"/>
    </source>
</evidence>
<dbReference type="InterPro" id="IPR003644">
    <property type="entry name" value="Calx_beta"/>
</dbReference>
<protein>
    <recommendedName>
        <fullName evidence="4">Calx-beta domain-containing protein</fullName>
    </recommendedName>
</protein>
<dbReference type="InterPro" id="IPR051561">
    <property type="entry name" value="FRAS1_ECM"/>
</dbReference>
<dbReference type="InterPro" id="IPR038081">
    <property type="entry name" value="CalX-like_sf"/>
</dbReference>
<dbReference type="GO" id="GO:0016020">
    <property type="term" value="C:membrane"/>
    <property type="evidence" value="ECO:0007669"/>
    <property type="project" value="InterPro"/>
</dbReference>
<evidence type="ECO:0000313" key="6">
    <source>
        <dbReference type="Proteomes" id="UP000678393"/>
    </source>
</evidence>
<evidence type="ECO:0000256" key="1">
    <source>
        <dbReference type="ARBA" id="ARBA00022729"/>
    </source>
</evidence>